<dbReference type="Proteomes" id="UP000318102">
    <property type="component" value="Unassembled WGS sequence"/>
</dbReference>
<dbReference type="InterPro" id="IPR002071">
    <property type="entry name" value="Thermonucl_AS"/>
</dbReference>
<dbReference type="GO" id="GO:0003676">
    <property type="term" value="F:nucleic acid binding"/>
    <property type="evidence" value="ECO:0007669"/>
    <property type="project" value="InterPro"/>
</dbReference>
<dbReference type="GO" id="GO:0004519">
    <property type="term" value="F:endonuclease activity"/>
    <property type="evidence" value="ECO:0007669"/>
    <property type="project" value="UniProtKB-KW"/>
</dbReference>
<reference evidence="7 8" key="1">
    <citation type="submission" date="2019-07" db="EMBL/GenBank/DDBJ databases">
        <authorList>
            <person name="Kim J."/>
        </authorList>
    </citation>
    <scope>NUCLEOTIDE SEQUENCE [LARGE SCALE GENOMIC DNA]</scope>
    <source>
        <strain evidence="7 8">N4</strain>
    </source>
</reference>
<feature type="chain" id="PRO_5038402734" evidence="5">
    <location>
        <begin position="23"/>
        <end position="244"/>
    </location>
</feature>
<feature type="signal peptide" evidence="5">
    <location>
        <begin position="1"/>
        <end position="22"/>
    </location>
</feature>
<feature type="region of interest" description="Disordered" evidence="4">
    <location>
        <begin position="217"/>
        <end position="244"/>
    </location>
</feature>
<evidence type="ECO:0000256" key="1">
    <source>
        <dbReference type="ARBA" id="ARBA00022722"/>
    </source>
</evidence>
<evidence type="ECO:0000256" key="5">
    <source>
        <dbReference type="SAM" id="SignalP"/>
    </source>
</evidence>
<sequence length="244" mass="27256">MKNRVWIWLVALALITAGCTTDKTQTVTASKPVAATKQEHENKNRIKAKVTKVSDGDTIKVDLNGKIEDVRLLLVDTPETQHPGKPVQPFGPEASEFSKKTLDGKEIELELDVSEREKYGRLLAYVWIGDKMFNEMLLEEGLARVAYVYPPNIKYVDHFREVQDKARKAEIGIWSIENYATDAGFDDTVAENQTNSYTETMTTVYTVNYKNCKAAKDDGAAPLRKGDPGYSSQLDRDGDGVACE</sequence>
<keyword evidence="1" id="KW-0540">Nuclease</keyword>
<keyword evidence="8" id="KW-1185">Reference proteome</keyword>
<accession>A0A559J418</accession>
<dbReference type="Gene3D" id="2.40.50.90">
    <property type="match status" value="1"/>
</dbReference>
<protein>
    <submittedName>
        <fullName evidence="7">Nuclease</fullName>
    </submittedName>
</protein>
<dbReference type="GO" id="GO:0016787">
    <property type="term" value="F:hydrolase activity"/>
    <property type="evidence" value="ECO:0007669"/>
    <property type="project" value="UniProtKB-KW"/>
</dbReference>
<dbReference type="SMART" id="SM00894">
    <property type="entry name" value="Excalibur"/>
    <property type="match status" value="1"/>
</dbReference>
<dbReference type="Pfam" id="PF05901">
    <property type="entry name" value="Excalibur"/>
    <property type="match status" value="1"/>
</dbReference>
<dbReference type="EMBL" id="VNJK01000001">
    <property type="protein sequence ID" value="TVX94640.1"/>
    <property type="molecule type" value="Genomic_DNA"/>
</dbReference>
<keyword evidence="2" id="KW-0255">Endonuclease</keyword>
<feature type="compositionally biased region" description="Basic and acidic residues" evidence="4">
    <location>
        <begin position="217"/>
        <end position="227"/>
    </location>
</feature>
<keyword evidence="5" id="KW-0732">Signal</keyword>
<evidence type="ECO:0000256" key="4">
    <source>
        <dbReference type="SAM" id="MobiDB-lite"/>
    </source>
</evidence>
<dbReference type="PROSITE" id="PS01123">
    <property type="entry name" value="TNASE_1"/>
    <property type="match status" value="1"/>
</dbReference>
<dbReference type="PROSITE" id="PS50830">
    <property type="entry name" value="TNASE_3"/>
    <property type="match status" value="1"/>
</dbReference>
<evidence type="ECO:0000259" key="6">
    <source>
        <dbReference type="PROSITE" id="PS50830"/>
    </source>
</evidence>
<dbReference type="PANTHER" id="PTHR12302">
    <property type="entry name" value="EBNA2 BINDING PROTEIN P100"/>
    <property type="match status" value="1"/>
</dbReference>
<dbReference type="SMART" id="SM00318">
    <property type="entry name" value="SNc"/>
    <property type="match status" value="1"/>
</dbReference>
<dbReference type="InterPro" id="IPR035437">
    <property type="entry name" value="SNase_OB-fold_sf"/>
</dbReference>
<dbReference type="SUPFAM" id="SSF50199">
    <property type="entry name" value="Staphylococcal nuclease"/>
    <property type="match status" value="1"/>
</dbReference>
<evidence type="ECO:0000313" key="8">
    <source>
        <dbReference type="Proteomes" id="UP000318102"/>
    </source>
</evidence>
<evidence type="ECO:0000256" key="3">
    <source>
        <dbReference type="ARBA" id="ARBA00022801"/>
    </source>
</evidence>
<dbReference type="AlphaFoldDB" id="A0A559J418"/>
<organism evidence="7 8">
    <name type="scientific">Paenibacillus agilis</name>
    <dbReference type="NCBI Taxonomy" id="3020863"/>
    <lineage>
        <taxon>Bacteria</taxon>
        <taxon>Bacillati</taxon>
        <taxon>Bacillota</taxon>
        <taxon>Bacilli</taxon>
        <taxon>Bacillales</taxon>
        <taxon>Paenibacillaceae</taxon>
        <taxon>Paenibacillus</taxon>
    </lineage>
</organism>
<dbReference type="InterPro" id="IPR016071">
    <property type="entry name" value="Staphylococal_nuclease_OB-fold"/>
</dbReference>
<gene>
    <name evidence="7" type="ORF">FPZ44_08340</name>
</gene>
<evidence type="ECO:0000313" key="7">
    <source>
        <dbReference type="EMBL" id="TVX94640.1"/>
    </source>
</evidence>
<dbReference type="Pfam" id="PF00565">
    <property type="entry name" value="SNase"/>
    <property type="match status" value="1"/>
</dbReference>
<evidence type="ECO:0000256" key="2">
    <source>
        <dbReference type="ARBA" id="ARBA00022759"/>
    </source>
</evidence>
<dbReference type="CDD" id="cd00175">
    <property type="entry name" value="SNc"/>
    <property type="match status" value="1"/>
</dbReference>
<dbReference type="InterPro" id="IPR008613">
    <property type="entry name" value="Excalibur_Ca-bd_domain"/>
</dbReference>
<dbReference type="PROSITE" id="PS51257">
    <property type="entry name" value="PROKAR_LIPOPROTEIN"/>
    <property type="match status" value="1"/>
</dbReference>
<name>A0A559J418_9BACL</name>
<dbReference type="RefSeq" id="WP_144991744.1">
    <property type="nucleotide sequence ID" value="NZ_VNJK01000001.1"/>
</dbReference>
<comment type="caution">
    <text evidence="7">The sequence shown here is derived from an EMBL/GenBank/DDBJ whole genome shotgun (WGS) entry which is preliminary data.</text>
</comment>
<keyword evidence="3" id="KW-0378">Hydrolase</keyword>
<dbReference type="OrthoDB" id="4376109at2"/>
<dbReference type="PANTHER" id="PTHR12302:SF3">
    <property type="entry name" value="SERINE_THREONINE-PROTEIN KINASE 31"/>
    <property type="match status" value="1"/>
</dbReference>
<feature type="compositionally biased region" description="Basic and acidic residues" evidence="4">
    <location>
        <begin position="234"/>
        <end position="244"/>
    </location>
</feature>
<proteinExistence type="predicted"/>
<feature type="domain" description="TNase-like" evidence="6">
    <location>
        <begin position="44"/>
        <end position="176"/>
    </location>
</feature>